<dbReference type="PANTHER" id="PTHR43820">
    <property type="entry name" value="HIGH-AFFINITY BRANCHED-CHAIN AMINO ACID TRANSPORT ATP-BINDING PROTEIN LIVF"/>
    <property type="match status" value="1"/>
</dbReference>
<dbReference type="Gene3D" id="3.40.50.300">
    <property type="entry name" value="P-loop containing nucleotide triphosphate hydrolases"/>
    <property type="match status" value="1"/>
</dbReference>
<accession>A0ABX8EC35</accession>
<evidence type="ECO:0000259" key="13">
    <source>
        <dbReference type="PROSITE" id="PS50893"/>
    </source>
</evidence>
<feature type="compositionally biased region" description="Low complexity" evidence="11">
    <location>
        <begin position="305"/>
        <end position="319"/>
    </location>
</feature>
<dbReference type="GO" id="GO:0005524">
    <property type="term" value="F:ATP binding"/>
    <property type="evidence" value="ECO:0007669"/>
    <property type="project" value="UniProtKB-KW"/>
</dbReference>
<comment type="similarity">
    <text evidence="2">Belongs to the ABC transporter superfamily.</text>
</comment>
<keyword evidence="10 12" id="KW-0472">Membrane</keyword>
<dbReference type="PROSITE" id="PS00211">
    <property type="entry name" value="ABC_TRANSPORTER_1"/>
    <property type="match status" value="1"/>
</dbReference>
<keyword evidence="8" id="KW-0029">Amino-acid transport</keyword>
<dbReference type="CDD" id="cd03224">
    <property type="entry name" value="ABC_TM1139_LivF_branched"/>
    <property type="match status" value="1"/>
</dbReference>
<feature type="transmembrane region" description="Helical" evidence="12">
    <location>
        <begin position="476"/>
        <end position="497"/>
    </location>
</feature>
<dbReference type="EMBL" id="CP075371">
    <property type="protein sequence ID" value="QVT77794.1"/>
    <property type="molecule type" value="Genomic_DNA"/>
</dbReference>
<dbReference type="PANTHER" id="PTHR43820:SF4">
    <property type="entry name" value="HIGH-AFFINITY BRANCHED-CHAIN AMINO ACID TRANSPORT ATP-BINDING PROTEIN LIVF"/>
    <property type="match status" value="1"/>
</dbReference>
<evidence type="ECO:0000256" key="2">
    <source>
        <dbReference type="ARBA" id="ARBA00005417"/>
    </source>
</evidence>
<feature type="transmembrane region" description="Helical" evidence="12">
    <location>
        <begin position="57"/>
        <end position="79"/>
    </location>
</feature>
<dbReference type="InterPro" id="IPR052156">
    <property type="entry name" value="BCAA_Transport_ATP-bd_LivF"/>
</dbReference>
<evidence type="ECO:0000313" key="15">
    <source>
        <dbReference type="Proteomes" id="UP000679307"/>
    </source>
</evidence>
<feature type="transmembrane region" description="Helical" evidence="12">
    <location>
        <begin position="6"/>
        <end position="26"/>
    </location>
</feature>
<comment type="subcellular location">
    <subcellularLocation>
        <location evidence="1">Cell membrane</location>
        <topology evidence="1">Multi-pass membrane protein</topology>
    </subcellularLocation>
</comment>
<feature type="transmembrane region" description="Helical" evidence="12">
    <location>
        <begin position="599"/>
        <end position="617"/>
    </location>
</feature>
<feature type="transmembrane region" description="Helical" evidence="12">
    <location>
        <begin position="431"/>
        <end position="452"/>
    </location>
</feature>
<dbReference type="Pfam" id="PF00005">
    <property type="entry name" value="ABC_tran"/>
    <property type="match status" value="1"/>
</dbReference>
<dbReference type="Pfam" id="PF02653">
    <property type="entry name" value="BPD_transp_2"/>
    <property type="match status" value="2"/>
</dbReference>
<keyword evidence="9 12" id="KW-1133">Transmembrane helix</keyword>
<evidence type="ECO:0000256" key="3">
    <source>
        <dbReference type="ARBA" id="ARBA00022448"/>
    </source>
</evidence>
<keyword evidence="3" id="KW-0813">Transport</keyword>
<proteinExistence type="inferred from homology"/>
<keyword evidence="5 12" id="KW-0812">Transmembrane</keyword>
<feature type="domain" description="ABC transporter" evidence="13">
    <location>
        <begin position="671"/>
        <end position="906"/>
    </location>
</feature>
<feature type="transmembrane region" description="Helical" evidence="12">
    <location>
        <begin position="91"/>
        <end position="112"/>
    </location>
</feature>
<feature type="transmembrane region" description="Helical" evidence="12">
    <location>
        <begin position="132"/>
        <end position="156"/>
    </location>
</feature>
<keyword evidence="6" id="KW-0547">Nucleotide-binding</keyword>
<evidence type="ECO:0000256" key="8">
    <source>
        <dbReference type="ARBA" id="ARBA00022970"/>
    </source>
</evidence>
<evidence type="ECO:0000256" key="11">
    <source>
        <dbReference type="SAM" id="MobiDB-lite"/>
    </source>
</evidence>
<feature type="region of interest" description="Disordered" evidence="11">
    <location>
        <begin position="290"/>
        <end position="319"/>
    </location>
</feature>
<feature type="transmembrane region" description="Helical" evidence="12">
    <location>
        <begin position="560"/>
        <end position="587"/>
    </location>
</feature>
<dbReference type="PROSITE" id="PS50893">
    <property type="entry name" value="ABC_TRANSPORTER_2"/>
    <property type="match status" value="1"/>
</dbReference>
<evidence type="ECO:0000256" key="9">
    <source>
        <dbReference type="ARBA" id="ARBA00022989"/>
    </source>
</evidence>
<dbReference type="Proteomes" id="UP000679307">
    <property type="component" value="Chromosome"/>
</dbReference>
<evidence type="ECO:0000256" key="1">
    <source>
        <dbReference type="ARBA" id="ARBA00004651"/>
    </source>
</evidence>
<dbReference type="InterPro" id="IPR017871">
    <property type="entry name" value="ABC_transporter-like_CS"/>
</dbReference>
<protein>
    <submittedName>
        <fullName evidence="14">High-affinity branched-chain amino acid transport ATP-binding protein LivF</fullName>
    </submittedName>
</protein>
<dbReference type="CDD" id="cd06581">
    <property type="entry name" value="TM_PBP1_LivM_like"/>
    <property type="match status" value="1"/>
</dbReference>
<evidence type="ECO:0000256" key="7">
    <source>
        <dbReference type="ARBA" id="ARBA00022840"/>
    </source>
</evidence>
<evidence type="ECO:0000256" key="10">
    <source>
        <dbReference type="ARBA" id="ARBA00023136"/>
    </source>
</evidence>
<dbReference type="RefSeq" id="WP_214057468.1">
    <property type="nucleotide sequence ID" value="NZ_BAAAHS010000301.1"/>
</dbReference>
<reference evidence="14 15" key="1">
    <citation type="submission" date="2021-05" db="EMBL/GenBank/DDBJ databases">
        <title>Complete genome of Nocardioides aquaticus KCTC 9944T isolated from meromictic and hypersaline Ekho Lake, Antarctica.</title>
        <authorList>
            <person name="Hwang K."/>
            <person name="Kim K.M."/>
            <person name="Choe H."/>
        </authorList>
    </citation>
    <scope>NUCLEOTIDE SEQUENCE [LARGE SCALE GENOMIC DNA]</scope>
    <source>
        <strain evidence="14 15">KCTC 9944</strain>
    </source>
</reference>
<dbReference type="InterPro" id="IPR001851">
    <property type="entry name" value="ABC_transp_permease"/>
</dbReference>
<dbReference type="SMART" id="SM00382">
    <property type="entry name" value="AAA"/>
    <property type="match status" value="1"/>
</dbReference>
<name>A0ABX8EC35_9ACTN</name>
<evidence type="ECO:0000313" key="14">
    <source>
        <dbReference type="EMBL" id="QVT77794.1"/>
    </source>
</evidence>
<keyword evidence="4" id="KW-1003">Cell membrane</keyword>
<feature type="transmembrane region" description="Helical" evidence="12">
    <location>
        <begin position="404"/>
        <end position="424"/>
    </location>
</feature>
<dbReference type="SUPFAM" id="SSF52540">
    <property type="entry name" value="P-loop containing nucleoside triphosphate hydrolases"/>
    <property type="match status" value="1"/>
</dbReference>
<evidence type="ECO:0000256" key="5">
    <source>
        <dbReference type="ARBA" id="ARBA00022692"/>
    </source>
</evidence>
<keyword evidence="7 14" id="KW-0067">ATP-binding</keyword>
<dbReference type="InterPro" id="IPR027417">
    <property type="entry name" value="P-loop_NTPase"/>
</dbReference>
<evidence type="ECO:0000256" key="12">
    <source>
        <dbReference type="SAM" id="Phobius"/>
    </source>
</evidence>
<evidence type="ECO:0000256" key="4">
    <source>
        <dbReference type="ARBA" id="ARBA00022475"/>
    </source>
</evidence>
<dbReference type="InterPro" id="IPR003593">
    <property type="entry name" value="AAA+_ATPase"/>
</dbReference>
<feature type="transmembrane region" description="Helical" evidence="12">
    <location>
        <begin position="217"/>
        <end position="245"/>
    </location>
</feature>
<feature type="transmembrane region" description="Helical" evidence="12">
    <location>
        <begin position="31"/>
        <end position="51"/>
    </location>
</feature>
<feature type="transmembrane region" description="Helical" evidence="12">
    <location>
        <begin position="525"/>
        <end position="548"/>
    </location>
</feature>
<keyword evidence="15" id="KW-1185">Reference proteome</keyword>
<feature type="transmembrane region" description="Helical" evidence="12">
    <location>
        <begin position="251"/>
        <end position="274"/>
    </location>
</feature>
<gene>
    <name evidence="14" type="primary">livF_1</name>
    <name evidence="14" type="ORF">ENKNEFLB_00163</name>
</gene>
<dbReference type="InterPro" id="IPR043428">
    <property type="entry name" value="LivM-like"/>
</dbReference>
<dbReference type="InterPro" id="IPR003439">
    <property type="entry name" value="ABC_transporter-like_ATP-bd"/>
</dbReference>
<feature type="compositionally biased region" description="Basic residues" evidence="11">
    <location>
        <begin position="294"/>
        <end position="304"/>
    </location>
</feature>
<organism evidence="14 15">
    <name type="scientific">Nocardioides aquaticus</name>
    <dbReference type="NCBI Taxonomy" id="160826"/>
    <lineage>
        <taxon>Bacteria</taxon>
        <taxon>Bacillati</taxon>
        <taxon>Actinomycetota</taxon>
        <taxon>Actinomycetes</taxon>
        <taxon>Propionibacteriales</taxon>
        <taxon>Nocardioidaceae</taxon>
        <taxon>Nocardioides</taxon>
    </lineage>
</organism>
<sequence length="907" mass="93247">MTAVVISGLIVGLLYAIAGLGFVVIYRTSKVLNFAMGGLGAVVAYVASDLIDLGLPYPVVVLLGLLVGGLLGALLELAIARPLRDRPHLTVALATLGALLILEGLVGLRYGFAPQSLAPAFDRGVGLDVGPISISTNQLFVAGMGLVATVVLFAIVMRTRLGLGMRAVSSGPLTAQLLGVDVGRVRMSAWILGGVYGGLAALLVTPLTYLSPGSFTIFLLTAFAAVVLGGFTSVIGVVIGALVFGVATNLLLTYLDSSLISTYTFLGVALVLVLRPHGIFGRIERQVPEPSIPSRRRAPARRGARASVGRPGSTDGAAPAGPVAVPARLRLAGWAVLLVVLLVMPFVTDDRRLFLLATAFAMFVGVLGLNVLAGFSGQVSLGQSAFLAIGAYTAAVAVDRGLPPLVGVALALVVGGGAGLLLGLPATRLSGIYLTLLTLIFAFALPELIVYLKDVTNGASGLPLTPPEFLFVPANMYWFMLAAACAVGAGVMVLAGTRTGRAWRAVRDSEDGARSLGLKPAGVKLGAFTLGSALAALGGALGGLLVGFVGPDSYGVFVSIYALLAVVLGGSGSVFGSLLGALFITVVPDVTGGSGIPQNLLFGIALLLVLFLAPRGLAGLLERATLAALGFRERRAARAHGLEIGPERETVADPVLETPSSSDRQGSEALLRLVGVSAGYGVEPVLRELDLTVGKGEIVALLGANGAGKSTVLRTISGVIPADSGDLSWEGEPLSGWPRHQAAASARRGIGHIPEGRGIFPDLTVKENLDLGSFAAPSRSVSPEDLERVLGYFPILGDRLGQLAGTLSGGEQQMLAIARALLSRPRLLMLDEPSLGLAPLISQQVFNMMRTIADSGVSILLVEQNARASLALADRAYVLSRGRVVLSGPADEVAANPSLTGSYLEVG</sequence>
<evidence type="ECO:0000256" key="6">
    <source>
        <dbReference type="ARBA" id="ARBA00022741"/>
    </source>
</evidence>
<dbReference type="CDD" id="cd06582">
    <property type="entry name" value="TM_PBP1_LivH_like"/>
    <property type="match status" value="1"/>
</dbReference>
<feature type="transmembrane region" description="Helical" evidence="12">
    <location>
        <begin position="189"/>
        <end position="210"/>
    </location>
</feature>
<feature type="transmembrane region" description="Helical" evidence="12">
    <location>
        <begin position="353"/>
        <end position="372"/>
    </location>
</feature>
<feature type="transmembrane region" description="Helical" evidence="12">
    <location>
        <begin position="331"/>
        <end position="347"/>
    </location>
</feature>